<dbReference type="AlphaFoldDB" id="A0A2W5VHK4"/>
<gene>
    <name evidence="2" type="ORF">DI526_00560</name>
</gene>
<organism evidence="2 3">
    <name type="scientific">Caulobacter segnis</name>
    <dbReference type="NCBI Taxonomy" id="88688"/>
    <lineage>
        <taxon>Bacteria</taxon>
        <taxon>Pseudomonadati</taxon>
        <taxon>Pseudomonadota</taxon>
        <taxon>Alphaproteobacteria</taxon>
        <taxon>Caulobacterales</taxon>
        <taxon>Caulobacteraceae</taxon>
        <taxon>Caulobacter</taxon>
    </lineage>
</organism>
<name>A0A2W5VHK4_9CAUL</name>
<dbReference type="Proteomes" id="UP000249393">
    <property type="component" value="Unassembled WGS sequence"/>
</dbReference>
<evidence type="ECO:0000313" key="3">
    <source>
        <dbReference type="Proteomes" id="UP000249393"/>
    </source>
</evidence>
<accession>A0A2W5VHK4</accession>
<reference evidence="2 3" key="1">
    <citation type="submission" date="2017-08" db="EMBL/GenBank/DDBJ databases">
        <title>Infants hospitalized years apart are colonized by the same room-sourced microbial strains.</title>
        <authorList>
            <person name="Brooks B."/>
            <person name="Olm M.R."/>
            <person name="Firek B.A."/>
            <person name="Baker R."/>
            <person name="Thomas B.C."/>
            <person name="Morowitz M.J."/>
            <person name="Banfield J.F."/>
        </authorList>
    </citation>
    <scope>NUCLEOTIDE SEQUENCE [LARGE SCALE GENOMIC DNA]</scope>
    <source>
        <strain evidence="2">S2_003_000_R2_4</strain>
    </source>
</reference>
<keyword evidence="1" id="KW-1133">Transmembrane helix</keyword>
<proteinExistence type="predicted"/>
<comment type="caution">
    <text evidence="2">The sequence shown here is derived from an EMBL/GenBank/DDBJ whole genome shotgun (WGS) entry which is preliminary data.</text>
</comment>
<protein>
    <submittedName>
        <fullName evidence="2">Uncharacterized protein</fullName>
    </submittedName>
</protein>
<sequence length="144" mass="16039">MAENIAEGPTTTRFALHRSVWPYLILLGFVAFMAFDYHPSAKSAQVETPLALPRIRQMELSGAQWTVKRHLEVWDNVAFRGDHIEHRQGRVAVCGEVRLGADAEFQPYIVVNGRAALARDKQSDLHAVWVELCSVGGKDPQSAS</sequence>
<evidence type="ECO:0000256" key="1">
    <source>
        <dbReference type="SAM" id="Phobius"/>
    </source>
</evidence>
<keyword evidence="1" id="KW-0472">Membrane</keyword>
<dbReference type="EMBL" id="QFQZ01000001">
    <property type="protein sequence ID" value="PZR37423.1"/>
    <property type="molecule type" value="Genomic_DNA"/>
</dbReference>
<keyword evidence="1" id="KW-0812">Transmembrane</keyword>
<feature type="transmembrane region" description="Helical" evidence="1">
    <location>
        <begin position="20"/>
        <end position="37"/>
    </location>
</feature>
<dbReference type="RefSeq" id="WP_304272767.1">
    <property type="nucleotide sequence ID" value="NZ_QFQZ01000001.1"/>
</dbReference>
<evidence type="ECO:0000313" key="2">
    <source>
        <dbReference type="EMBL" id="PZR37423.1"/>
    </source>
</evidence>